<keyword evidence="2" id="KW-1185">Reference proteome</keyword>
<dbReference type="AlphaFoldDB" id="A0A1I1P7Y3"/>
<organism evidence="1 2">
    <name type="scientific">Massilia yuzhufengensis</name>
    <dbReference type="NCBI Taxonomy" id="1164594"/>
    <lineage>
        <taxon>Bacteria</taxon>
        <taxon>Pseudomonadati</taxon>
        <taxon>Pseudomonadota</taxon>
        <taxon>Betaproteobacteria</taxon>
        <taxon>Burkholderiales</taxon>
        <taxon>Oxalobacteraceae</taxon>
        <taxon>Telluria group</taxon>
        <taxon>Massilia</taxon>
    </lineage>
</organism>
<gene>
    <name evidence="1" type="ORF">SAMN05216204_11534</name>
</gene>
<proteinExistence type="predicted"/>
<reference evidence="2" key="1">
    <citation type="submission" date="2016-10" db="EMBL/GenBank/DDBJ databases">
        <authorList>
            <person name="Varghese N."/>
            <person name="Submissions S."/>
        </authorList>
    </citation>
    <scope>NUCLEOTIDE SEQUENCE [LARGE SCALE GENOMIC DNA]</scope>
    <source>
        <strain evidence="2">CGMCC 1.12041</strain>
    </source>
</reference>
<dbReference type="EMBL" id="FOLD01000015">
    <property type="protein sequence ID" value="SFD05702.1"/>
    <property type="molecule type" value="Genomic_DNA"/>
</dbReference>
<dbReference type="OrthoDB" id="8759496at2"/>
<sequence length="110" mass="11470">MPKPPSLLALLAFLVVLAVFGVVGAKYMLGSHSDATQSQLALAWPQLASMPEPERAFLTELALTCNVVARPAVRADVLDCLRATATGMGPAAAARFERLAAPAPTPATTR</sequence>
<accession>A0A1I1P7Y3</accession>
<dbReference type="STRING" id="1164594.SAMN05216204_11534"/>
<dbReference type="Proteomes" id="UP000198639">
    <property type="component" value="Unassembled WGS sequence"/>
</dbReference>
<dbReference type="RefSeq" id="WP_091875134.1">
    <property type="nucleotide sequence ID" value="NZ_FOLD01000015.1"/>
</dbReference>
<name>A0A1I1P7Y3_9BURK</name>
<protein>
    <submittedName>
        <fullName evidence="1">Uncharacterized protein</fullName>
    </submittedName>
</protein>
<evidence type="ECO:0000313" key="1">
    <source>
        <dbReference type="EMBL" id="SFD05702.1"/>
    </source>
</evidence>
<evidence type="ECO:0000313" key="2">
    <source>
        <dbReference type="Proteomes" id="UP000198639"/>
    </source>
</evidence>